<dbReference type="InterPro" id="IPR044770">
    <property type="entry name" value="MFS_spinster-like"/>
</dbReference>
<dbReference type="PROSITE" id="PS50850">
    <property type="entry name" value="MFS"/>
    <property type="match status" value="1"/>
</dbReference>
<feature type="transmembrane region" description="Helical" evidence="8">
    <location>
        <begin position="239"/>
        <end position="257"/>
    </location>
</feature>
<dbReference type="InterPro" id="IPR011701">
    <property type="entry name" value="MFS"/>
</dbReference>
<dbReference type="Gene3D" id="1.20.1250.20">
    <property type="entry name" value="MFS general substrate transporter like domains"/>
    <property type="match status" value="1"/>
</dbReference>
<dbReference type="GO" id="GO:0022857">
    <property type="term" value="F:transmembrane transporter activity"/>
    <property type="evidence" value="ECO:0007669"/>
    <property type="project" value="InterPro"/>
</dbReference>
<organism evidence="10 11">
    <name type="scientific">Geodia barretti</name>
    <name type="common">Barrett's horny sponge</name>
    <dbReference type="NCBI Taxonomy" id="519541"/>
    <lineage>
        <taxon>Eukaryota</taxon>
        <taxon>Metazoa</taxon>
        <taxon>Porifera</taxon>
        <taxon>Demospongiae</taxon>
        <taxon>Heteroscleromorpha</taxon>
        <taxon>Tetractinellida</taxon>
        <taxon>Astrophorina</taxon>
        <taxon>Geodiidae</taxon>
        <taxon>Geodia</taxon>
    </lineage>
</organism>
<keyword evidence="5 8" id="KW-0472">Membrane</keyword>
<keyword evidence="3 8" id="KW-0812">Transmembrane</keyword>
<dbReference type="PANTHER" id="PTHR23505:SF79">
    <property type="entry name" value="PROTEIN SPINSTER"/>
    <property type="match status" value="1"/>
</dbReference>
<evidence type="ECO:0000256" key="2">
    <source>
        <dbReference type="ARBA" id="ARBA00022448"/>
    </source>
</evidence>
<dbReference type="SUPFAM" id="SSF103473">
    <property type="entry name" value="MFS general substrate transporter"/>
    <property type="match status" value="1"/>
</dbReference>
<protein>
    <submittedName>
        <fullName evidence="10">Protein spinster</fullName>
    </submittedName>
</protein>
<feature type="domain" description="Major facilitator superfamily (MFS) profile" evidence="9">
    <location>
        <begin position="82"/>
        <end position="315"/>
    </location>
</feature>
<comment type="similarity">
    <text evidence="6">Belongs to the major facilitator superfamily. Spinster (TC 2.A.1.49) family.</text>
</comment>
<dbReference type="GO" id="GO:0016020">
    <property type="term" value="C:membrane"/>
    <property type="evidence" value="ECO:0007669"/>
    <property type="project" value="UniProtKB-SubCell"/>
</dbReference>
<dbReference type="PANTHER" id="PTHR23505">
    <property type="entry name" value="SPINSTER"/>
    <property type="match status" value="1"/>
</dbReference>
<dbReference type="Proteomes" id="UP001174909">
    <property type="component" value="Unassembled WGS sequence"/>
</dbReference>
<keyword evidence="11" id="KW-1185">Reference proteome</keyword>
<evidence type="ECO:0000256" key="6">
    <source>
        <dbReference type="ARBA" id="ARBA00024338"/>
    </source>
</evidence>
<evidence type="ECO:0000256" key="1">
    <source>
        <dbReference type="ARBA" id="ARBA00004141"/>
    </source>
</evidence>
<feature type="transmembrane region" description="Helical" evidence="8">
    <location>
        <begin position="75"/>
        <end position="92"/>
    </location>
</feature>
<feature type="transmembrane region" description="Helical" evidence="8">
    <location>
        <begin position="207"/>
        <end position="227"/>
    </location>
</feature>
<name>A0AA35S0E7_GEOBA</name>
<gene>
    <name evidence="10" type="ORF">GBAR_LOCUS12568</name>
</gene>
<evidence type="ECO:0000256" key="4">
    <source>
        <dbReference type="ARBA" id="ARBA00022989"/>
    </source>
</evidence>
<evidence type="ECO:0000256" key="5">
    <source>
        <dbReference type="ARBA" id="ARBA00023136"/>
    </source>
</evidence>
<feature type="region of interest" description="Disordered" evidence="7">
    <location>
        <begin position="20"/>
        <end position="44"/>
    </location>
</feature>
<evidence type="ECO:0000256" key="8">
    <source>
        <dbReference type="SAM" id="Phobius"/>
    </source>
</evidence>
<sequence length="315" mass="34263">MTRRLGRSWKRSRACPQTLRSLSADDSTEGSLDGKSGAHGTSILAGHKRETKKCPSFLPRGFYSWSSPDGKTERVTPFAVVLLLVLLAVYVLNQADRLVLPVVIPNGLRCDEGKEDCGSYNASGVGGNGSSAHSNGTSSSRNCIQFDDDQQGLLTGPAFTVIYVLAGLPLARLADTRSRPLVLVLGLTFWSVMVLVTGFTTKFWELLVLRILLGVGEASCNPVAYSLLADFFPSQHRAFALSVYHYGVYLGGGLGWMMGAVSHPLNWRWTFHILGIAGLVMVPLAVLSMWEPASVKASREARRRGKTSYSIRVIQ</sequence>
<dbReference type="InterPro" id="IPR020846">
    <property type="entry name" value="MFS_dom"/>
</dbReference>
<keyword evidence="2" id="KW-0813">Transport</keyword>
<proteinExistence type="inferred from homology"/>
<accession>A0AA35S0E7</accession>
<feature type="transmembrane region" description="Helical" evidence="8">
    <location>
        <begin position="181"/>
        <end position="201"/>
    </location>
</feature>
<dbReference type="InterPro" id="IPR036259">
    <property type="entry name" value="MFS_trans_sf"/>
</dbReference>
<evidence type="ECO:0000313" key="11">
    <source>
        <dbReference type="Proteomes" id="UP001174909"/>
    </source>
</evidence>
<feature type="transmembrane region" description="Helical" evidence="8">
    <location>
        <begin position="154"/>
        <end position="174"/>
    </location>
</feature>
<dbReference type="Pfam" id="PF07690">
    <property type="entry name" value="MFS_1"/>
    <property type="match status" value="1"/>
</dbReference>
<feature type="transmembrane region" description="Helical" evidence="8">
    <location>
        <begin position="269"/>
        <end position="290"/>
    </location>
</feature>
<evidence type="ECO:0000259" key="9">
    <source>
        <dbReference type="PROSITE" id="PS50850"/>
    </source>
</evidence>
<evidence type="ECO:0000256" key="3">
    <source>
        <dbReference type="ARBA" id="ARBA00022692"/>
    </source>
</evidence>
<dbReference type="AlphaFoldDB" id="A0AA35S0E7"/>
<keyword evidence="4 8" id="KW-1133">Transmembrane helix</keyword>
<evidence type="ECO:0000313" key="10">
    <source>
        <dbReference type="EMBL" id="CAI8021135.1"/>
    </source>
</evidence>
<comment type="subcellular location">
    <subcellularLocation>
        <location evidence="1">Membrane</location>
        <topology evidence="1">Multi-pass membrane protein</topology>
    </subcellularLocation>
</comment>
<reference evidence="10" key="1">
    <citation type="submission" date="2023-03" db="EMBL/GenBank/DDBJ databases">
        <authorList>
            <person name="Steffen K."/>
            <person name="Cardenas P."/>
        </authorList>
    </citation>
    <scope>NUCLEOTIDE SEQUENCE</scope>
</reference>
<evidence type="ECO:0000256" key="7">
    <source>
        <dbReference type="SAM" id="MobiDB-lite"/>
    </source>
</evidence>
<comment type="caution">
    <text evidence="10">The sequence shown here is derived from an EMBL/GenBank/DDBJ whole genome shotgun (WGS) entry which is preliminary data.</text>
</comment>
<dbReference type="EMBL" id="CASHTH010001869">
    <property type="protein sequence ID" value="CAI8021135.1"/>
    <property type="molecule type" value="Genomic_DNA"/>
</dbReference>